<accession>A0ABP0VG99</accession>
<gene>
    <name evidence="2" type="ORF">CSSPJE1EN1_LOCUS27393</name>
</gene>
<feature type="region of interest" description="Disordered" evidence="1">
    <location>
        <begin position="1"/>
        <end position="23"/>
    </location>
</feature>
<evidence type="ECO:0000313" key="3">
    <source>
        <dbReference type="Proteomes" id="UP001497444"/>
    </source>
</evidence>
<protein>
    <submittedName>
        <fullName evidence="2">Uncharacterized protein</fullName>
    </submittedName>
</protein>
<proteinExistence type="predicted"/>
<dbReference type="EMBL" id="CAXAQS010000539">
    <property type="protein sequence ID" value="CAK9252015.1"/>
    <property type="molecule type" value="Genomic_DNA"/>
</dbReference>
<organism evidence="2 3">
    <name type="scientific">Sphagnum jensenii</name>
    <dbReference type="NCBI Taxonomy" id="128206"/>
    <lineage>
        <taxon>Eukaryota</taxon>
        <taxon>Viridiplantae</taxon>
        <taxon>Streptophyta</taxon>
        <taxon>Embryophyta</taxon>
        <taxon>Bryophyta</taxon>
        <taxon>Sphagnophytina</taxon>
        <taxon>Sphagnopsida</taxon>
        <taxon>Sphagnales</taxon>
        <taxon>Sphagnaceae</taxon>
        <taxon>Sphagnum</taxon>
    </lineage>
</organism>
<keyword evidence="3" id="KW-1185">Reference proteome</keyword>
<evidence type="ECO:0000256" key="1">
    <source>
        <dbReference type="SAM" id="MobiDB-lite"/>
    </source>
</evidence>
<name>A0ABP0VG99_9BRYO</name>
<sequence>MGMHTDAGVSEHKHSQADRYLKPITADSKPEMKKYFQTLADNTRAQSNQLFVQGVVLNEVVDQVFRHATTYYVQRLPSTLGAFKWRIDAKDILVTEYEKLWQQTVLPAMQFKSLNEPLLQIRGENYTAFSKFQKEQDEPPDYLKGHVKDADRPFKYIEVNQILTDNLKYQNSKCSSGLQLVDFLAAIATRACNGTLQNKGWSELGRIMVQNVKGKNALRFLTLQDIETASSPLPYRQVVLQSDRIAKRMFTKKK</sequence>
<reference evidence="2" key="1">
    <citation type="submission" date="2024-02" db="EMBL/GenBank/DDBJ databases">
        <authorList>
            <consortium name="ELIXIR-Norway"/>
            <consortium name="Elixir Norway"/>
        </authorList>
    </citation>
    <scope>NUCLEOTIDE SEQUENCE</scope>
</reference>
<evidence type="ECO:0000313" key="2">
    <source>
        <dbReference type="EMBL" id="CAK9252015.1"/>
    </source>
</evidence>
<dbReference type="Proteomes" id="UP001497444">
    <property type="component" value="Unassembled WGS sequence"/>
</dbReference>
<comment type="caution">
    <text evidence="2">The sequence shown here is derived from an EMBL/GenBank/DDBJ whole genome shotgun (WGS) entry which is preliminary data.</text>
</comment>
<feature type="compositionally biased region" description="Basic and acidic residues" evidence="1">
    <location>
        <begin position="9"/>
        <end position="21"/>
    </location>
</feature>